<evidence type="ECO:0000256" key="1">
    <source>
        <dbReference type="SAM" id="SignalP"/>
    </source>
</evidence>
<protein>
    <submittedName>
        <fullName evidence="2">Uncharacterized protein</fullName>
    </submittedName>
</protein>
<keyword evidence="1" id="KW-0732">Signal</keyword>
<accession>A0A1G2K4P9</accession>
<name>A0A1G2K4P9_9BACT</name>
<organism evidence="2 3">
    <name type="scientific">Candidatus Sungbacteria bacterium RIFCSPHIGHO2_01_FULL_47_32</name>
    <dbReference type="NCBI Taxonomy" id="1802264"/>
    <lineage>
        <taxon>Bacteria</taxon>
        <taxon>Candidatus Sungiibacteriota</taxon>
    </lineage>
</organism>
<comment type="caution">
    <text evidence="2">The sequence shown here is derived from an EMBL/GenBank/DDBJ whole genome shotgun (WGS) entry which is preliminary data.</text>
</comment>
<reference evidence="2 3" key="1">
    <citation type="journal article" date="2016" name="Nat. Commun.">
        <title>Thousands of microbial genomes shed light on interconnected biogeochemical processes in an aquifer system.</title>
        <authorList>
            <person name="Anantharaman K."/>
            <person name="Brown C.T."/>
            <person name="Hug L.A."/>
            <person name="Sharon I."/>
            <person name="Castelle C.J."/>
            <person name="Probst A.J."/>
            <person name="Thomas B.C."/>
            <person name="Singh A."/>
            <person name="Wilkins M.J."/>
            <person name="Karaoz U."/>
            <person name="Brodie E.L."/>
            <person name="Williams K.H."/>
            <person name="Hubbard S.S."/>
            <person name="Banfield J.F."/>
        </authorList>
    </citation>
    <scope>NUCLEOTIDE SEQUENCE [LARGE SCALE GENOMIC DNA]</scope>
</reference>
<proteinExistence type="predicted"/>
<evidence type="ECO:0000313" key="2">
    <source>
        <dbReference type="EMBL" id="OGZ93428.1"/>
    </source>
</evidence>
<feature type="chain" id="PRO_5009583355" evidence="1">
    <location>
        <begin position="23"/>
        <end position="138"/>
    </location>
</feature>
<dbReference type="AlphaFoldDB" id="A0A1G2K4P9"/>
<gene>
    <name evidence="2" type="ORF">A2633_01750</name>
</gene>
<evidence type="ECO:0000313" key="3">
    <source>
        <dbReference type="Proteomes" id="UP000177152"/>
    </source>
</evidence>
<sequence>MMLRILMFSLIAATLFASHTLASEDDAKLLAGYEKEAVLSSGGMCDSMRSNFVSFTGTLFTEMVEFVPMSASKRFYVVKKGPGNEYFIETFADEKGPSRVRKLTAMEWSQELMPESINFFLYTLLPEKQHDCRLSTAQ</sequence>
<feature type="signal peptide" evidence="1">
    <location>
        <begin position="1"/>
        <end position="22"/>
    </location>
</feature>
<dbReference type="Proteomes" id="UP000177152">
    <property type="component" value="Unassembled WGS sequence"/>
</dbReference>
<dbReference type="EMBL" id="MHQC01000059">
    <property type="protein sequence ID" value="OGZ93428.1"/>
    <property type="molecule type" value="Genomic_DNA"/>
</dbReference>